<dbReference type="KEGG" id="brh:RBRH_00958"/>
<gene>
    <name evidence="1" type="ordered locus">RBRH_00958</name>
</gene>
<name>E5ASY8_MYCRK</name>
<dbReference type="EMBL" id="FR687359">
    <property type="protein sequence ID" value="CBW73532.1"/>
    <property type="molecule type" value="Genomic_DNA"/>
</dbReference>
<dbReference type="Proteomes" id="UP000007437">
    <property type="component" value="Chromosome"/>
</dbReference>
<dbReference type="AlphaFoldDB" id="E5ASY8"/>
<dbReference type="STRING" id="882378.RBRH_00958"/>
<evidence type="ECO:0000313" key="2">
    <source>
        <dbReference type="Proteomes" id="UP000007437"/>
    </source>
</evidence>
<protein>
    <submittedName>
        <fullName evidence="1">Uncharacterized protein</fullName>
    </submittedName>
</protein>
<proteinExistence type="predicted"/>
<evidence type="ECO:0000313" key="1">
    <source>
        <dbReference type="EMBL" id="CBW73532.1"/>
    </source>
</evidence>
<sequence>MVPLSLMRWRKRANVIKSSRLKRVIIDALKVIDKPIY</sequence>
<dbReference type="HOGENOM" id="CLU_3341433_0_0_4"/>
<reference evidence="1 2" key="1">
    <citation type="journal article" date="2011" name="J. Bacteriol.">
        <title>Complete genome sequence of Burkholderia rhizoxinica, an endosymbiont of Rhizopus microsporus.</title>
        <authorList>
            <person name="Lackner G."/>
            <person name="Moebius N."/>
            <person name="Partida-Martinez L."/>
            <person name="Hertweck C."/>
        </authorList>
    </citation>
    <scope>NUCLEOTIDE SEQUENCE [LARGE SCALE GENOMIC DNA]</scope>
    <source>
        <strain evidence="2">DSM 19002 / CIP 109453 / HKI 454</strain>
    </source>
</reference>
<accession>E5ASY8</accession>
<organism evidence="1 2">
    <name type="scientific">Mycetohabitans rhizoxinica (strain DSM 19002 / CIP 109453 / HKI 454)</name>
    <name type="common">Paraburkholderia rhizoxinica</name>
    <dbReference type="NCBI Taxonomy" id="882378"/>
    <lineage>
        <taxon>Bacteria</taxon>
        <taxon>Pseudomonadati</taxon>
        <taxon>Pseudomonadota</taxon>
        <taxon>Betaproteobacteria</taxon>
        <taxon>Burkholderiales</taxon>
        <taxon>Burkholderiaceae</taxon>
        <taxon>Mycetohabitans</taxon>
    </lineage>
</organism>